<keyword evidence="4" id="KW-0804">Transcription</keyword>
<dbReference type="InterPro" id="IPR000843">
    <property type="entry name" value="HTH_LacI"/>
</dbReference>
<protein>
    <submittedName>
        <fullName evidence="6">LacI family DNA-binding transcriptional regulator</fullName>
    </submittedName>
</protein>
<dbReference type="SUPFAM" id="SSF47413">
    <property type="entry name" value="lambda repressor-like DNA-binding domains"/>
    <property type="match status" value="1"/>
</dbReference>
<evidence type="ECO:0000259" key="5">
    <source>
        <dbReference type="PROSITE" id="PS50932"/>
    </source>
</evidence>
<dbReference type="InterPro" id="IPR028082">
    <property type="entry name" value="Peripla_BP_I"/>
</dbReference>
<evidence type="ECO:0000256" key="3">
    <source>
        <dbReference type="ARBA" id="ARBA00023125"/>
    </source>
</evidence>
<gene>
    <name evidence="6" type="ORF">H9945_09355</name>
</gene>
<proteinExistence type="predicted"/>
<reference evidence="6" key="1">
    <citation type="journal article" date="2021" name="PeerJ">
        <title>Extensive microbial diversity within the chicken gut microbiome revealed by metagenomics and culture.</title>
        <authorList>
            <person name="Gilroy R."/>
            <person name="Ravi A."/>
            <person name="Getino M."/>
            <person name="Pursley I."/>
            <person name="Horton D.L."/>
            <person name="Alikhan N.F."/>
            <person name="Baker D."/>
            <person name="Gharbi K."/>
            <person name="Hall N."/>
            <person name="Watson M."/>
            <person name="Adriaenssens E.M."/>
            <person name="Foster-Nyarko E."/>
            <person name="Jarju S."/>
            <person name="Secka A."/>
            <person name="Antonio M."/>
            <person name="Oren A."/>
            <person name="Chaudhuri R.R."/>
            <person name="La Ragione R."/>
            <person name="Hildebrand F."/>
            <person name="Pallen M.J."/>
        </authorList>
    </citation>
    <scope>NUCLEOTIDE SEQUENCE</scope>
    <source>
        <strain evidence="6">ChiBcec8-13705</strain>
    </source>
</reference>
<dbReference type="InterPro" id="IPR046335">
    <property type="entry name" value="LacI/GalR-like_sensor"/>
</dbReference>
<keyword evidence="3 6" id="KW-0238">DNA-binding</keyword>
<sequence>MRSKQAATMSDVAREAGVALGTVSKVINGLPVGESYRLKVEAAVKKLDYQVNTSAKALKSNRSGFIALIIPNTITPFFALLTHHVNMALERRGYKMMLCFTEYDNDRELEFIRMVRHNQADGIIALTYTPDLEIPAGIPFVTIDRFFSVEVPCIASDNFGGGKLAAQKLAELGCKHLACLRIGSSLVNEPSKRKDGFVSGCMELGLPFEVCNLPDGSPLSAFEVFLKRHILESDHPLDGIFCGNDSQAWQVVNILRTMGRRVPEDVQVIGFDGTRMFGNLDYVCSTIVQPVQDIAETAVNMVLSNDFTGLPPLICLPVRYQPGGTTRDSVQTEANE</sequence>
<dbReference type="Gene3D" id="3.40.50.2300">
    <property type="match status" value="2"/>
</dbReference>
<evidence type="ECO:0000256" key="2">
    <source>
        <dbReference type="ARBA" id="ARBA00023015"/>
    </source>
</evidence>
<dbReference type="Pfam" id="PF13377">
    <property type="entry name" value="Peripla_BP_3"/>
    <property type="match status" value="1"/>
</dbReference>
<dbReference type="PANTHER" id="PTHR30146">
    <property type="entry name" value="LACI-RELATED TRANSCRIPTIONAL REPRESSOR"/>
    <property type="match status" value="1"/>
</dbReference>
<dbReference type="AlphaFoldDB" id="A0A9D2M767"/>
<feature type="domain" description="HTH lacI-type" evidence="5">
    <location>
        <begin position="7"/>
        <end position="60"/>
    </location>
</feature>
<accession>A0A9D2M767</accession>
<dbReference type="SMART" id="SM00354">
    <property type="entry name" value="HTH_LACI"/>
    <property type="match status" value="1"/>
</dbReference>
<reference evidence="6" key="2">
    <citation type="submission" date="2021-04" db="EMBL/GenBank/DDBJ databases">
        <authorList>
            <person name="Gilroy R."/>
        </authorList>
    </citation>
    <scope>NUCLEOTIDE SEQUENCE</scope>
    <source>
        <strain evidence="6">ChiBcec8-13705</strain>
    </source>
</reference>
<evidence type="ECO:0000256" key="4">
    <source>
        <dbReference type="ARBA" id="ARBA00023163"/>
    </source>
</evidence>
<dbReference type="CDD" id="cd06291">
    <property type="entry name" value="PBP1_Qymf-like"/>
    <property type="match status" value="1"/>
</dbReference>
<dbReference type="InterPro" id="IPR010982">
    <property type="entry name" value="Lambda_DNA-bd_dom_sf"/>
</dbReference>
<evidence type="ECO:0000313" key="6">
    <source>
        <dbReference type="EMBL" id="HJB42690.1"/>
    </source>
</evidence>
<dbReference type="EMBL" id="DWYG01000157">
    <property type="protein sequence ID" value="HJB42690.1"/>
    <property type="molecule type" value="Genomic_DNA"/>
</dbReference>
<dbReference type="Proteomes" id="UP000886803">
    <property type="component" value="Unassembled WGS sequence"/>
</dbReference>
<name>A0A9D2M767_9FIRM</name>
<dbReference type="PANTHER" id="PTHR30146:SF95">
    <property type="entry name" value="RIBOSE OPERON REPRESSOR"/>
    <property type="match status" value="1"/>
</dbReference>
<keyword evidence="1" id="KW-0678">Repressor</keyword>
<evidence type="ECO:0000313" key="7">
    <source>
        <dbReference type="Proteomes" id="UP000886803"/>
    </source>
</evidence>
<dbReference type="CDD" id="cd01392">
    <property type="entry name" value="HTH_LacI"/>
    <property type="match status" value="1"/>
</dbReference>
<organism evidence="6 7">
    <name type="scientific">Candidatus Gemmiger avicola</name>
    <dbReference type="NCBI Taxonomy" id="2838605"/>
    <lineage>
        <taxon>Bacteria</taxon>
        <taxon>Bacillati</taxon>
        <taxon>Bacillota</taxon>
        <taxon>Clostridia</taxon>
        <taxon>Eubacteriales</taxon>
        <taxon>Gemmiger</taxon>
    </lineage>
</organism>
<comment type="caution">
    <text evidence="6">The sequence shown here is derived from an EMBL/GenBank/DDBJ whole genome shotgun (WGS) entry which is preliminary data.</text>
</comment>
<dbReference type="GO" id="GO:0003700">
    <property type="term" value="F:DNA-binding transcription factor activity"/>
    <property type="evidence" value="ECO:0007669"/>
    <property type="project" value="TreeGrafter"/>
</dbReference>
<dbReference type="GO" id="GO:0000976">
    <property type="term" value="F:transcription cis-regulatory region binding"/>
    <property type="evidence" value="ECO:0007669"/>
    <property type="project" value="TreeGrafter"/>
</dbReference>
<dbReference type="SUPFAM" id="SSF53822">
    <property type="entry name" value="Periplasmic binding protein-like I"/>
    <property type="match status" value="1"/>
</dbReference>
<keyword evidence="2" id="KW-0805">Transcription regulation</keyword>
<dbReference type="Gene3D" id="1.10.260.40">
    <property type="entry name" value="lambda repressor-like DNA-binding domains"/>
    <property type="match status" value="1"/>
</dbReference>
<dbReference type="Pfam" id="PF00356">
    <property type="entry name" value="LacI"/>
    <property type="match status" value="1"/>
</dbReference>
<evidence type="ECO:0000256" key="1">
    <source>
        <dbReference type="ARBA" id="ARBA00022491"/>
    </source>
</evidence>
<dbReference type="PROSITE" id="PS50932">
    <property type="entry name" value="HTH_LACI_2"/>
    <property type="match status" value="1"/>
</dbReference>